<sequence>MPDVSSSFPSVYLGSYHTEEAAARTYDLAALKYWGSDCGDLNFPVETYRQERERMQGVTREEYVAQLRRNSCGFARGVSRYRGVARHHQGGRWEARITCAAGGPSAYLGAFDTQEEAATAYDLAAVQIHGLAAVTNFDVDCYMDSDHQETAPPLLQPEAEPKDEPGCPEPEPEPPAAAVLRDDVDNVDRVVAEVLEALCMDRTDFEARYDLPRRRCCPSSEDDHDDVRDLPRYMGFEDDIESVLFDAPATAPAASQVNVVSCAAATVSSSSAPGRRCW</sequence>
<keyword evidence="2" id="KW-1185">Reference proteome</keyword>
<proteinExistence type="predicted"/>
<protein>
    <submittedName>
        <fullName evidence="1">Uncharacterized protein</fullName>
    </submittedName>
</protein>
<dbReference type="EnsemblPlants" id="AVESA.00010b.r2.3DG0553210.1">
    <property type="protein sequence ID" value="AVESA.00010b.r2.3DG0553210.1.CDS"/>
    <property type="gene ID" value="AVESA.00010b.r2.3DG0553210"/>
</dbReference>
<name>A0ACD5W2E6_AVESA</name>
<reference evidence="1" key="2">
    <citation type="submission" date="2025-09" db="UniProtKB">
        <authorList>
            <consortium name="EnsemblPlants"/>
        </authorList>
    </citation>
    <scope>IDENTIFICATION</scope>
</reference>
<evidence type="ECO:0000313" key="1">
    <source>
        <dbReference type="EnsemblPlants" id="AVESA.00010b.r2.3DG0553210.1.CDS"/>
    </source>
</evidence>
<evidence type="ECO:0000313" key="2">
    <source>
        <dbReference type="Proteomes" id="UP001732700"/>
    </source>
</evidence>
<dbReference type="Proteomes" id="UP001732700">
    <property type="component" value="Chromosome 3D"/>
</dbReference>
<reference evidence="1" key="1">
    <citation type="submission" date="2021-05" db="EMBL/GenBank/DDBJ databases">
        <authorList>
            <person name="Scholz U."/>
            <person name="Mascher M."/>
            <person name="Fiebig A."/>
        </authorList>
    </citation>
    <scope>NUCLEOTIDE SEQUENCE [LARGE SCALE GENOMIC DNA]</scope>
</reference>
<accession>A0ACD5W2E6</accession>
<organism evidence="1 2">
    <name type="scientific">Avena sativa</name>
    <name type="common">Oat</name>
    <dbReference type="NCBI Taxonomy" id="4498"/>
    <lineage>
        <taxon>Eukaryota</taxon>
        <taxon>Viridiplantae</taxon>
        <taxon>Streptophyta</taxon>
        <taxon>Embryophyta</taxon>
        <taxon>Tracheophyta</taxon>
        <taxon>Spermatophyta</taxon>
        <taxon>Magnoliopsida</taxon>
        <taxon>Liliopsida</taxon>
        <taxon>Poales</taxon>
        <taxon>Poaceae</taxon>
        <taxon>BOP clade</taxon>
        <taxon>Pooideae</taxon>
        <taxon>Poodae</taxon>
        <taxon>Poeae</taxon>
        <taxon>Poeae Chloroplast Group 1 (Aveneae type)</taxon>
        <taxon>Aveninae</taxon>
        <taxon>Avena</taxon>
    </lineage>
</organism>